<organism evidence="1 2">
    <name type="scientific">Streptomyces sodiiphilus</name>
    <dbReference type="NCBI Taxonomy" id="226217"/>
    <lineage>
        <taxon>Bacteria</taxon>
        <taxon>Bacillati</taxon>
        <taxon>Actinomycetota</taxon>
        <taxon>Actinomycetes</taxon>
        <taxon>Kitasatosporales</taxon>
        <taxon>Streptomycetaceae</taxon>
        <taxon>Streptomyces</taxon>
    </lineage>
</organism>
<dbReference type="Proteomes" id="UP001501303">
    <property type="component" value="Unassembled WGS sequence"/>
</dbReference>
<reference evidence="1 2" key="1">
    <citation type="journal article" date="2019" name="Int. J. Syst. Evol. Microbiol.">
        <title>The Global Catalogue of Microorganisms (GCM) 10K type strain sequencing project: providing services to taxonomists for standard genome sequencing and annotation.</title>
        <authorList>
            <consortium name="The Broad Institute Genomics Platform"/>
            <consortium name="The Broad Institute Genome Sequencing Center for Infectious Disease"/>
            <person name="Wu L."/>
            <person name="Ma J."/>
        </authorList>
    </citation>
    <scope>NUCLEOTIDE SEQUENCE [LARGE SCALE GENOMIC DNA]</scope>
    <source>
        <strain evidence="1 2">JCM 13581</strain>
    </source>
</reference>
<accession>A0ABN2PIC3</accession>
<name>A0ABN2PIC3_9ACTN</name>
<comment type="caution">
    <text evidence="1">The sequence shown here is derived from an EMBL/GenBank/DDBJ whole genome shotgun (WGS) entry which is preliminary data.</text>
</comment>
<evidence type="ECO:0000313" key="1">
    <source>
        <dbReference type="EMBL" id="GAA1921143.1"/>
    </source>
</evidence>
<proteinExistence type="predicted"/>
<keyword evidence="2" id="KW-1185">Reference proteome</keyword>
<gene>
    <name evidence="1" type="ORF">GCM10009716_32170</name>
</gene>
<protein>
    <submittedName>
        <fullName evidence="1">Uncharacterized protein</fullName>
    </submittedName>
</protein>
<evidence type="ECO:0000313" key="2">
    <source>
        <dbReference type="Proteomes" id="UP001501303"/>
    </source>
</evidence>
<sequence>MTGAVGFRFGAERSYPLAHAGPDPRFSESLINSVAAVLVGYGYPPFESLEDWAGLESALAGYLYERKDTT</sequence>
<dbReference type="EMBL" id="BAAAMJ010000032">
    <property type="protein sequence ID" value="GAA1921143.1"/>
    <property type="molecule type" value="Genomic_DNA"/>
</dbReference>
<dbReference type="RefSeq" id="WP_344262914.1">
    <property type="nucleotide sequence ID" value="NZ_BAAAMJ010000032.1"/>
</dbReference>